<dbReference type="InterPro" id="IPR036425">
    <property type="entry name" value="MoaB/Mog-like_dom_sf"/>
</dbReference>
<accession>A0ABT8CVF5</accession>
<name>A0ABT8CVF5_9FLAO</name>
<protein>
    <recommendedName>
        <fullName evidence="1">CinA-like protein</fullName>
    </recommendedName>
</protein>
<comment type="caution">
    <text evidence="3">The sequence shown here is derived from an EMBL/GenBank/DDBJ whole genome shotgun (WGS) entry which is preliminary data.</text>
</comment>
<dbReference type="InterPro" id="IPR008135">
    <property type="entry name" value="Competence-induced_CinA"/>
</dbReference>
<feature type="domain" description="MoaB/Mog" evidence="2">
    <location>
        <begin position="4"/>
        <end position="172"/>
    </location>
</feature>
<evidence type="ECO:0000313" key="3">
    <source>
        <dbReference type="EMBL" id="MDN3707648.1"/>
    </source>
</evidence>
<comment type="similarity">
    <text evidence="1">Belongs to the CinA family.</text>
</comment>
<dbReference type="Proteomes" id="UP001242368">
    <property type="component" value="Unassembled WGS sequence"/>
</dbReference>
<gene>
    <name evidence="3" type="ORF">QW060_10995</name>
</gene>
<dbReference type="NCBIfam" id="TIGR00200">
    <property type="entry name" value="cinA_nterm"/>
    <property type="match status" value="1"/>
</dbReference>
<dbReference type="EMBL" id="JAUFQU010000001">
    <property type="protein sequence ID" value="MDN3707648.1"/>
    <property type="molecule type" value="Genomic_DNA"/>
</dbReference>
<dbReference type="InterPro" id="IPR036653">
    <property type="entry name" value="CinA-like_C"/>
</dbReference>
<organism evidence="3 4">
    <name type="scientific">Paenimyroides ceti</name>
    <dbReference type="NCBI Taxonomy" id="395087"/>
    <lineage>
        <taxon>Bacteria</taxon>
        <taxon>Pseudomonadati</taxon>
        <taxon>Bacteroidota</taxon>
        <taxon>Flavobacteriia</taxon>
        <taxon>Flavobacteriales</taxon>
        <taxon>Flavobacteriaceae</taxon>
        <taxon>Paenimyroides</taxon>
    </lineage>
</organism>
<dbReference type="SMART" id="SM00852">
    <property type="entry name" value="MoCF_biosynth"/>
    <property type="match status" value="1"/>
</dbReference>
<dbReference type="NCBIfam" id="TIGR00199">
    <property type="entry name" value="PncC_domain"/>
    <property type="match status" value="1"/>
</dbReference>
<keyword evidence="4" id="KW-1185">Reference proteome</keyword>
<dbReference type="InterPro" id="IPR041424">
    <property type="entry name" value="CinA_KH"/>
</dbReference>
<dbReference type="PANTHER" id="PTHR13939:SF0">
    <property type="entry name" value="NMN AMIDOHYDROLASE-LIKE PROTEIN YFAY"/>
    <property type="match status" value="1"/>
</dbReference>
<sequence length="417" mass="45779">MKAVVITIGDEILIGQIVDTNSQFIAKSLDEIGYEVTETVSISDKKKAIRKALKRYQNKVDLVVITGGLGPTKDDVTKKAFCDYFEDELVLNDQVYLHVKKIIEDFYKRPISSENKNQALVPTRAAILFNEVGTAPGMLMQKEQTIYVSLPGVPFEMKYLVKEKLMPYLIREGQLDFNVHRTIITQGVGESLLAERIAYWEDHLPEKVHLSYLPGPGMVRLRLSVSGQDKNALTEMIDTEVAKLQQIIADCIISLDDSEPIEFVLSQNLTRNRQTIACAESCTGGKIAGLLTAIEGASKYFKGGVVTYATESKIDVLGVCRESIEKYSVVSEQVAIEMAVGAKKVFGSDYAVSTTGNAGPLKGDSEAEVGTVCIAVAGPDEVIVKTFNFGQPREKVLNAAVNSAIDMVLKEILKNNK</sequence>
<dbReference type="PIRSF" id="PIRSF006728">
    <property type="entry name" value="CinA"/>
    <property type="match status" value="1"/>
</dbReference>
<dbReference type="CDD" id="cd00885">
    <property type="entry name" value="cinA"/>
    <property type="match status" value="1"/>
</dbReference>
<dbReference type="HAMAP" id="MF_00226_B">
    <property type="entry name" value="CinA_B"/>
    <property type="match status" value="1"/>
</dbReference>
<dbReference type="InterPro" id="IPR050101">
    <property type="entry name" value="CinA"/>
</dbReference>
<evidence type="ECO:0000313" key="4">
    <source>
        <dbReference type="Proteomes" id="UP001242368"/>
    </source>
</evidence>
<dbReference type="Gene3D" id="3.90.950.20">
    <property type="entry name" value="CinA-like"/>
    <property type="match status" value="1"/>
</dbReference>
<evidence type="ECO:0000256" key="1">
    <source>
        <dbReference type="HAMAP-Rule" id="MF_00226"/>
    </source>
</evidence>
<evidence type="ECO:0000259" key="2">
    <source>
        <dbReference type="SMART" id="SM00852"/>
    </source>
</evidence>
<dbReference type="Pfam" id="PF18146">
    <property type="entry name" value="CinA_KH"/>
    <property type="match status" value="1"/>
</dbReference>
<dbReference type="NCBIfam" id="TIGR00177">
    <property type="entry name" value="molyb_syn"/>
    <property type="match status" value="1"/>
</dbReference>
<dbReference type="InterPro" id="IPR008136">
    <property type="entry name" value="CinA_C"/>
</dbReference>
<dbReference type="InterPro" id="IPR001453">
    <property type="entry name" value="MoaB/Mog_dom"/>
</dbReference>
<dbReference type="PANTHER" id="PTHR13939">
    <property type="entry name" value="NICOTINAMIDE-NUCLEOTIDE AMIDOHYDROLASE PNCC"/>
    <property type="match status" value="1"/>
</dbReference>
<dbReference type="SUPFAM" id="SSF142433">
    <property type="entry name" value="CinA-like"/>
    <property type="match status" value="1"/>
</dbReference>
<dbReference type="Pfam" id="PF02464">
    <property type="entry name" value="CinA"/>
    <property type="match status" value="1"/>
</dbReference>
<dbReference type="SUPFAM" id="SSF53218">
    <property type="entry name" value="Molybdenum cofactor biosynthesis proteins"/>
    <property type="match status" value="1"/>
</dbReference>
<reference evidence="4" key="1">
    <citation type="journal article" date="2019" name="Int. J. Syst. Evol. Microbiol.">
        <title>The Global Catalogue of Microorganisms (GCM) 10K type strain sequencing project: providing services to taxonomists for standard genome sequencing and annotation.</title>
        <authorList>
            <consortium name="The Broad Institute Genomics Platform"/>
            <consortium name="The Broad Institute Genome Sequencing Center for Infectious Disease"/>
            <person name="Wu L."/>
            <person name="Ma J."/>
        </authorList>
    </citation>
    <scope>NUCLEOTIDE SEQUENCE [LARGE SCALE GENOMIC DNA]</scope>
    <source>
        <strain evidence="4">CECT 7184</strain>
    </source>
</reference>
<dbReference type="Pfam" id="PF00994">
    <property type="entry name" value="MoCF_biosynth"/>
    <property type="match status" value="1"/>
</dbReference>
<dbReference type="RefSeq" id="WP_290363616.1">
    <property type="nucleotide sequence ID" value="NZ_JAUFQU010000001.1"/>
</dbReference>
<dbReference type="Gene3D" id="3.40.980.10">
    <property type="entry name" value="MoaB/Mog-like domain"/>
    <property type="match status" value="1"/>
</dbReference>
<proteinExistence type="inferred from homology"/>